<proteinExistence type="predicted"/>
<organism evidence="3 4">
    <name type="scientific">Marmota monax</name>
    <name type="common">Woodchuck</name>
    <dbReference type="NCBI Taxonomy" id="9995"/>
    <lineage>
        <taxon>Eukaryota</taxon>
        <taxon>Metazoa</taxon>
        <taxon>Chordata</taxon>
        <taxon>Craniata</taxon>
        <taxon>Vertebrata</taxon>
        <taxon>Euteleostomi</taxon>
        <taxon>Mammalia</taxon>
        <taxon>Eutheria</taxon>
        <taxon>Euarchontoglires</taxon>
        <taxon>Glires</taxon>
        <taxon>Rodentia</taxon>
        <taxon>Sciuromorpha</taxon>
        <taxon>Sciuridae</taxon>
        <taxon>Xerinae</taxon>
        <taxon>Marmotini</taxon>
        <taxon>Marmota</taxon>
    </lineage>
</organism>
<dbReference type="AlphaFoldDB" id="A0A5E4BYN2"/>
<keyword evidence="4" id="KW-1185">Reference proteome</keyword>
<dbReference type="PANTHER" id="PTHR46843:SF1">
    <property type="entry name" value="BTB_POZ DOMAIN-CONTAINING PROTEIN 16"/>
    <property type="match status" value="1"/>
</dbReference>
<reference evidence="2" key="2">
    <citation type="submission" date="2020-08" db="EMBL/GenBank/DDBJ databases">
        <authorList>
            <person name="Shumante A."/>
            <person name="Zimin A.V."/>
            <person name="Puiu D."/>
            <person name="Salzberg S.L."/>
        </authorList>
    </citation>
    <scope>NUCLEOTIDE SEQUENCE</scope>
    <source>
        <strain evidence="2">WC2-LM</strain>
        <tissue evidence="2">Liver</tissue>
    </source>
</reference>
<dbReference type="EMBL" id="WJEC01006845">
    <property type="protein sequence ID" value="KAF7471289.1"/>
    <property type="molecule type" value="Genomic_DNA"/>
</dbReference>
<feature type="domain" description="BTBDG BTB/POZ" evidence="1">
    <location>
        <begin position="8"/>
        <end position="50"/>
    </location>
</feature>
<dbReference type="EMBL" id="CABDUW010000762">
    <property type="protein sequence ID" value="VTJ74748.1"/>
    <property type="molecule type" value="Genomic_DNA"/>
</dbReference>
<dbReference type="Proteomes" id="UP000335636">
    <property type="component" value="Unassembled WGS sequence"/>
</dbReference>
<dbReference type="Proteomes" id="UP000662637">
    <property type="component" value="Unassembled WGS sequence"/>
</dbReference>
<evidence type="ECO:0000259" key="1">
    <source>
        <dbReference type="Pfam" id="PF23998"/>
    </source>
</evidence>
<dbReference type="InterPro" id="IPR042833">
    <property type="entry name" value="BTBD16"/>
</dbReference>
<protein>
    <recommendedName>
        <fullName evidence="1">BTBDG BTB/POZ domain-containing protein</fullName>
    </recommendedName>
</protein>
<dbReference type="InterPro" id="IPR056426">
    <property type="entry name" value="BTB_BTBDG"/>
</dbReference>
<gene>
    <name evidence="2" type="ORF">GHT09_017629</name>
    <name evidence="3" type="ORF">MONAX_5E001034</name>
</gene>
<sequence length="226" mass="24921">MASLVCSSPAFATALKNLYLKDEEMNVEEVLGVLASAHVLQFSRLFKRLFTFSEFHLLKTLLMWAYLQLNSKIQAIPIHETMLTFFNSVRGTRGRGRGGVQPPPQRVGFLGLPQRSRHPHSPGPALPFFVETICLYPGCHCPIAAQAAVTTTCQDLCPHGRAGATLASPAHSALTLSRKLRVPKGERWDSLELDGSSACRRPGPLCPWPLAWRAVAPVLKQWMVLV</sequence>
<evidence type="ECO:0000313" key="4">
    <source>
        <dbReference type="Proteomes" id="UP000335636"/>
    </source>
</evidence>
<evidence type="ECO:0000313" key="2">
    <source>
        <dbReference type="EMBL" id="KAF7471289.1"/>
    </source>
</evidence>
<reference evidence="3 4" key="1">
    <citation type="submission" date="2019-04" db="EMBL/GenBank/DDBJ databases">
        <authorList>
            <person name="Alioto T."/>
            <person name="Alioto T."/>
        </authorList>
    </citation>
    <scope>NUCLEOTIDE SEQUENCE [LARGE SCALE GENOMIC DNA]</scope>
</reference>
<accession>A0A5E4BYN2</accession>
<dbReference type="PANTHER" id="PTHR46843">
    <property type="entry name" value="BTB/POZ DOMAIN-CONTAINING PROTEIN 16"/>
    <property type="match status" value="1"/>
</dbReference>
<dbReference type="Pfam" id="PF23998">
    <property type="entry name" value="BTB_BTBDG"/>
    <property type="match status" value="1"/>
</dbReference>
<name>A0A5E4BYN2_MARMO</name>
<evidence type="ECO:0000313" key="3">
    <source>
        <dbReference type="EMBL" id="VTJ74748.1"/>
    </source>
</evidence>